<reference evidence="3" key="1">
    <citation type="journal article" date="2014" name="BMC Genomics">
        <title>The genome sequence of the biocontrol fungus Metarhizium anisopliae and comparative genomics of Metarhizium species.</title>
        <authorList>
            <person name="Pattemore J.A."/>
            <person name="Hane J.K."/>
            <person name="Williams A.H."/>
            <person name="Wilson B.A."/>
            <person name="Stodart B.J."/>
            <person name="Ash G.J."/>
        </authorList>
    </citation>
    <scope>NUCLEOTIDE SEQUENCE [LARGE SCALE GENOMIC DNA]</scope>
    <source>
        <strain evidence="3">BRIP 53293</strain>
    </source>
</reference>
<keyword evidence="1" id="KW-0472">Membrane</keyword>
<dbReference type="Proteomes" id="UP000054544">
    <property type="component" value="Unassembled WGS sequence"/>
</dbReference>
<evidence type="ECO:0000313" key="2">
    <source>
        <dbReference type="EMBL" id="KJK82387.1"/>
    </source>
</evidence>
<gene>
    <name evidence="2" type="ORF">H634G_02581</name>
</gene>
<evidence type="ECO:0000313" key="3">
    <source>
        <dbReference type="Proteomes" id="UP000054544"/>
    </source>
</evidence>
<name>A0A0D9P7Z4_METAN</name>
<organism evidence="2 3">
    <name type="scientific">Metarhizium anisopliae BRIP 53293</name>
    <dbReference type="NCBI Taxonomy" id="1291518"/>
    <lineage>
        <taxon>Eukaryota</taxon>
        <taxon>Fungi</taxon>
        <taxon>Dikarya</taxon>
        <taxon>Ascomycota</taxon>
        <taxon>Pezizomycotina</taxon>
        <taxon>Sordariomycetes</taxon>
        <taxon>Hypocreomycetidae</taxon>
        <taxon>Hypocreales</taxon>
        <taxon>Clavicipitaceae</taxon>
        <taxon>Metarhizium</taxon>
    </lineage>
</organism>
<evidence type="ECO:0000256" key="1">
    <source>
        <dbReference type="SAM" id="Phobius"/>
    </source>
</evidence>
<feature type="transmembrane region" description="Helical" evidence="1">
    <location>
        <begin position="34"/>
        <end position="53"/>
    </location>
</feature>
<protein>
    <submittedName>
        <fullName evidence="2">Uncharacterized protein</fullName>
    </submittedName>
</protein>
<accession>A0A0D9P7Z4</accession>
<keyword evidence="1" id="KW-0812">Transmembrane</keyword>
<keyword evidence="1" id="KW-1133">Transmembrane helix</keyword>
<sequence>MYASNHGATRDKTLCVFWECLHTNTNKYTRGGGITALSNIISSICLGIIQWLWDPHSAPKPSLQEAEDWRTCTRDLIKAFDTPTSGDEAACGMWACLHNDVDEYNRGGVVTKTSKRLTLLCNFSGLIPDWN</sequence>
<proteinExistence type="predicted"/>
<dbReference type="OrthoDB" id="4905728at2759"/>
<keyword evidence="3" id="KW-1185">Reference proteome</keyword>
<dbReference type="AlphaFoldDB" id="A0A0D9P7Z4"/>
<dbReference type="EMBL" id="KE384724">
    <property type="protein sequence ID" value="KJK82387.1"/>
    <property type="molecule type" value="Genomic_DNA"/>
</dbReference>